<organism evidence="1 2">
    <name type="scientific">Paramecium bursaria Chlorella virus NY2A</name>
    <name type="common">PBCV-NY2A</name>
    <dbReference type="NCBI Taxonomy" id="46021"/>
    <lineage>
        <taxon>Viruses</taxon>
        <taxon>Varidnaviria</taxon>
        <taxon>Bamfordvirae</taxon>
        <taxon>Nucleocytoviricota</taxon>
        <taxon>Megaviricetes</taxon>
        <taxon>Algavirales</taxon>
        <taxon>Phycodnaviridae</taxon>
        <taxon>Chlorovirus</taxon>
        <taxon>Chlorovirus americanus</taxon>
    </lineage>
</organism>
<dbReference type="RefSeq" id="YP_001497989.1">
    <property type="nucleotide sequence ID" value="NC_009898.1"/>
</dbReference>
<proteinExistence type="predicted"/>
<dbReference type="EMBL" id="DQ491002">
    <property type="protein sequence ID" value="ABT15192.1"/>
    <property type="molecule type" value="Genomic_DNA"/>
</dbReference>
<accession>A7IXW8</accession>
<organismHost>
    <name type="scientific">Chlorella</name>
    <dbReference type="NCBI Taxonomy" id="3071"/>
</organismHost>
<dbReference type="GeneID" id="5659056"/>
<sequence length="106" mass="10789">MLNYYHFELLAVLSARVRLNELKAFGFAVKALFMGVVLGKIFLNGSVEGVALKLNAVIGFCSGIWAGGDVVVVRNVGTETGEDVISGVGIGAAAGAGTWVGTGAGT</sequence>
<evidence type="ECO:0000313" key="2">
    <source>
        <dbReference type="Proteomes" id="UP000202419"/>
    </source>
</evidence>
<gene>
    <name evidence="1" type="primary">b793L</name>
    <name evidence="1" type="ORF">NY2A_b793L</name>
</gene>
<reference evidence="1 2" key="1">
    <citation type="journal article" date="2007" name="Virology">
        <title>Sequence and annotation of the 369-kb NY-2A and the 345-kb AR158 viruses that infect Chlorella NC64A.</title>
        <authorList>
            <person name="Fitzgerald L.A."/>
            <person name="Graves M.V."/>
            <person name="Li X."/>
            <person name="Feldblyum T."/>
            <person name="Nierman W.C."/>
            <person name="Van Etten J.L."/>
        </authorList>
    </citation>
    <scope>NUCLEOTIDE SEQUENCE [LARGE SCALE GENOMIC DNA]</scope>
    <source>
        <strain evidence="1 2">NY-2A</strain>
    </source>
</reference>
<evidence type="ECO:0000313" key="1">
    <source>
        <dbReference type="EMBL" id="ABT15192.1"/>
    </source>
</evidence>
<keyword evidence="2" id="KW-1185">Reference proteome</keyword>
<dbReference type="Proteomes" id="UP000202419">
    <property type="component" value="Segment"/>
</dbReference>
<name>A7IXW8_PBCVN</name>
<dbReference type="KEGG" id="vg:5659056"/>
<protein>
    <submittedName>
        <fullName evidence="1">Uncharacterized protein b793L</fullName>
    </submittedName>
</protein>